<protein>
    <submittedName>
        <fullName evidence="1">Uncharacterized protein</fullName>
    </submittedName>
</protein>
<evidence type="ECO:0000313" key="1">
    <source>
        <dbReference type="EMBL" id="VAX40109.1"/>
    </source>
</evidence>
<feature type="non-terminal residue" evidence="1">
    <location>
        <position position="1"/>
    </location>
</feature>
<proteinExistence type="predicted"/>
<sequence>LGQLLTAARTADATAIEAASQTMRLDTLIKANSRRIAVNDPAVIVNMNEPADVEAWRHNRPEC</sequence>
<dbReference type="EMBL" id="UOGK01000334">
    <property type="protein sequence ID" value="VAX40109.1"/>
    <property type="molecule type" value="Genomic_DNA"/>
</dbReference>
<reference evidence="1" key="1">
    <citation type="submission" date="2018-06" db="EMBL/GenBank/DDBJ databases">
        <authorList>
            <person name="Zhirakovskaya E."/>
        </authorList>
    </citation>
    <scope>NUCLEOTIDE SEQUENCE</scope>
</reference>
<organism evidence="1">
    <name type="scientific">hydrothermal vent metagenome</name>
    <dbReference type="NCBI Taxonomy" id="652676"/>
    <lineage>
        <taxon>unclassified sequences</taxon>
        <taxon>metagenomes</taxon>
        <taxon>ecological metagenomes</taxon>
    </lineage>
</organism>
<gene>
    <name evidence="1" type="ORF">MNBD_PLANCTO03-1861</name>
</gene>
<accession>A0A3B1DCR3</accession>
<name>A0A3B1DCR3_9ZZZZ</name>
<dbReference type="AlphaFoldDB" id="A0A3B1DCR3"/>